<dbReference type="Gene3D" id="1.10.510.10">
    <property type="entry name" value="Transferase(Phosphotransferase) domain 1"/>
    <property type="match status" value="1"/>
</dbReference>
<dbReference type="RefSeq" id="XP_060279434.1">
    <property type="nucleotide sequence ID" value="XM_060426261.1"/>
</dbReference>
<name>A0AAJ0BW70_9PEZI</name>
<dbReference type="GeneID" id="85309448"/>
<organism evidence="2 3">
    <name type="scientific">Phialemonium atrogriseum</name>
    <dbReference type="NCBI Taxonomy" id="1093897"/>
    <lineage>
        <taxon>Eukaryota</taxon>
        <taxon>Fungi</taxon>
        <taxon>Dikarya</taxon>
        <taxon>Ascomycota</taxon>
        <taxon>Pezizomycotina</taxon>
        <taxon>Sordariomycetes</taxon>
        <taxon>Sordariomycetidae</taxon>
        <taxon>Cephalothecales</taxon>
        <taxon>Cephalothecaceae</taxon>
        <taxon>Phialemonium</taxon>
    </lineage>
</organism>
<dbReference type="Pfam" id="PF00069">
    <property type="entry name" value="Pkinase"/>
    <property type="match status" value="1"/>
</dbReference>
<dbReference type="InterPro" id="IPR011009">
    <property type="entry name" value="Kinase-like_dom_sf"/>
</dbReference>
<evidence type="ECO:0000313" key="2">
    <source>
        <dbReference type="EMBL" id="KAK1763221.1"/>
    </source>
</evidence>
<comment type="caution">
    <text evidence="2">The sequence shown here is derived from an EMBL/GenBank/DDBJ whole genome shotgun (WGS) entry which is preliminary data.</text>
</comment>
<feature type="domain" description="Protein kinase" evidence="1">
    <location>
        <begin position="43"/>
        <end position="253"/>
    </location>
</feature>
<gene>
    <name evidence="2" type="ORF">QBC33DRAFT_518813</name>
</gene>
<proteinExistence type="predicted"/>
<dbReference type="GO" id="GO:0004672">
    <property type="term" value="F:protein kinase activity"/>
    <property type="evidence" value="ECO:0007669"/>
    <property type="project" value="InterPro"/>
</dbReference>
<dbReference type="SUPFAM" id="SSF56112">
    <property type="entry name" value="Protein kinase-like (PK-like)"/>
    <property type="match status" value="1"/>
</dbReference>
<dbReference type="EMBL" id="MU839029">
    <property type="protein sequence ID" value="KAK1763221.1"/>
    <property type="molecule type" value="Genomic_DNA"/>
</dbReference>
<keyword evidence="3" id="KW-1185">Reference proteome</keyword>
<reference evidence="2" key="1">
    <citation type="submission" date="2023-06" db="EMBL/GenBank/DDBJ databases">
        <title>Genome-scale phylogeny and comparative genomics of the fungal order Sordariales.</title>
        <authorList>
            <consortium name="Lawrence Berkeley National Laboratory"/>
            <person name="Hensen N."/>
            <person name="Bonometti L."/>
            <person name="Westerberg I."/>
            <person name="Brannstrom I.O."/>
            <person name="Guillou S."/>
            <person name="Cros-Aarteil S."/>
            <person name="Calhoun S."/>
            <person name="Haridas S."/>
            <person name="Kuo A."/>
            <person name="Mondo S."/>
            <person name="Pangilinan J."/>
            <person name="Riley R."/>
            <person name="Labutti K."/>
            <person name="Andreopoulos B."/>
            <person name="Lipzen A."/>
            <person name="Chen C."/>
            <person name="Yanf M."/>
            <person name="Daum C."/>
            <person name="Ng V."/>
            <person name="Clum A."/>
            <person name="Steindorff A."/>
            <person name="Ohm R."/>
            <person name="Martin F."/>
            <person name="Silar P."/>
            <person name="Natvig D."/>
            <person name="Lalanne C."/>
            <person name="Gautier V."/>
            <person name="Ament-Velasquez S.L."/>
            <person name="Kruys A."/>
            <person name="Hutchinson M.I."/>
            <person name="Powell A.J."/>
            <person name="Barry K."/>
            <person name="Miller A.N."/>
            <person name="Grigoriev I.V."/>
            <person name="Debuchy R."/>
            <person name="Gladieux P."/>
            <person name="Thoren M.H."/>
            <person name="Johannesson H."/>
        </authorList>
    </citation>
    <scope>NUCLEOTIDE SEQUENCE</scope>
    <source>
        <strain evidence="2">8032-3</strain>
    </source>
</reference>
<dbReference type="AlphaFoldDB" id="A0AAJ0BW70"/>
<dbReference type="PROSITE" id="PS50011">
    <property type="entry name" value="PROTEIN_KINASE_DOM"/>
    <property type="match status" value="1"/>
</dbReference>
<protein>
    <recommendedName>
        <fullName evidence="1">Protein kinase domain-containing protein</fullName>
    </recommendedName>
</protein>
<evidence type="ECO:0000313" key="3">
    <source>
        <dbReference type="Proteomes" id="UP001244011"/>
    </source>
</evidence>
<dbReference type="GO" id="GO:0005524">
    <property type="term" value="F:ATP binding"/>
    <property type="evidence" value="ECO:0007669"/>
    <property type="project" value="InterPro"/>
</dbReference>
<sequence length="253" mass="28182">MDAAFQVDIFARSSAGLVPILVRVPYLSFDEPQIVGTRVVTYFDSLNSFDPTTSDFLYATFAVIERDDAVYFGQLAIPKLKITFKEYTSALSRDCVDIIPALLLEEAHTLEAISRHPHPGIAVYHGCRVRRGFVTGLVLDRHVSDLKHYVSDHMGPLDKGPFMEALELAVDHLHSLGLAHNDVNPSNILIKAAGMPVLADFDSCRPVGQRLTYSRGTPGWIDKDDSYDTSETRHDTFAMKKIRAWLDEQTTGS</sequence>
<evidence type="ECO:0000259" key="1">
    <source>
        <dbReference type="PROSITE" id="PS50011"/>
    </source>
</evidence>
<dbReference type="InterPro" id="IPR000719">
    <property type="entry name" value="Prot_kinase_dom"/>
</dbReference>
<dbReference type="Proteomes" id="UP001244011">
    <property type="component" value="Unassembled WGS sequence"/>
</dbReference>
<accession>A0AAJ0BW70</accession>